<organism evidence="16 17">
    <name type="scientific">Colletotrichum noveboracense</name>
    <dbReference type="NCBI Taxonomy" id="2664923"/>
    <lineage>
        <taxon>Eukaryota</taxon>
        <taxon>Fungi</taxon>
        <taxon>Dikarya</taxon>
        <taxon>Ascomycota</taxon>
        <taxon>Pezizomycotina</taxon>
        <taxon>Sordariomycetes</taxon>
        <taxon>Hypocreomycetidae</taxon>
        <taxon>Glomerellales</taxon>
        <taxon>Glomerellaceae</taxon>
        <taxon>Colletotrichum</taxon>
        <taxon>Colletotrichum gloeosporioides species complex</taxon>
    </lineage>
</organism>
<feature type="domain" description="HIT-type" evidence="15">
    <location>
        <begin position="48"/>
        <end position="82"/>
    </location>
</feature>
<keyword evidence="2" id="KW-0690">Ribosome biogenesis</keyword>
<reference evidence="16" key="1">
    <citation type="submission" date="2022-08" db="EMBL/GenBank/DDBJ databases">
        <authorList>
            <person name="Giroux E."/>
            <person name="Giroux E."/>
        </authorList>
    </citation>
    <scope>NUCLEOTIDE SEQUENCE</scope>
    <source>
        <strain evidence="16">H1091258</strain>
    </source>
</reference>
<comment type="function">
    <text evidence="8">Required for box C/D snoRNAs accumulation involved in snoRNA processing, snoRNA transport to the nucleolus and ribosome biogenesis.</text>
</comment>
<dbReference type="Pfam" id="PF04438">
    <property type="entry name" value="zf-HIT"/>
    <property type="match status" value="1"/>
</dbReference>
<dbReference type="SUPFAM" id="SSF144232">
    <property type="entry name" value="HIT/MYND zinc finger-like"/>
    <property type="match status" value="1"/>
</dbReference>
<feature type="region of interest" description="Disordered" evidence="14">
    <location>
        <begin position="286"/>
        <end position="337"/>
    </location>
</feature>
<comment type="similarity">
    <text evidence="9">Belongs to the BCD1 family.</text>
</comment>
<dbReference type="Pfam" id="PF25790">
    <property type="entry name" value="BCD1"/>
    <property type="match status" value="1"/>
</dbReference>
<evidence type="ECO:0000256" key="11">
    <source>
        <dbReference type="ARBA" id="ARBA00068630"/>
    </source>
</evidence>
<evidence type="ECO:0000256" key="5">
    <source>
        <dbReference type="ARBA" id="ARBA00022771"/>
    </source>
</evidence>
<proteinExistence type="inferred from homology"/>
<accession>A0A9W4WET5</accession>
<evidence type="ECO:0000256" key="14">
    <source>
        <dbReference type="SAM" id="MobiDB-lite"/>
    </source>
</evidence>
<feature type="compositionally biased region" description="Basic residues" evidence="14">
    <location>
        <begin position="318"/>
        <end position="327"/>
    </location>
</feature>
<sequence>DFDKHLNSITPSAWEEFINCRRLVHAYGDRINLPQVAAMADPLLTSLCAICHVNPPKYKCPRCTIQTCSAGCNKRHKTWYSCNGIRDATAYIPPSKLKTPAGVDHDYNFLSSIERAVQRSEKEIVEERRLLRPEDLRPLEVRSVKWKTGKDGRKRRVLVTELLRGENAVVLDSKSAEVLSSPAFRKRLGKFAILLRRAPMGMTRQKENGTTFSKASGRINWQVEWLLVQSNTKESREILPQQEEMDADNTAHQATKRIMAKAFDDIPLYRAFIAGQKNSDDEFARKEEVAMQQQQRQQNHQDDFQYVDEIRDANSSGRAKRRRKYPHKPGQSMATAQDTETGAWHPGRYCLQNPIVGSWVPYTGVSAFTGTTEEEEAQRRRYSFFLVGTTSAAAAAAGQTVVHSVDATLPLGEALRDMTVLEFPTVYVVEPGTSLPSSLISEQKPVRLTPKRKRDDQLLGRKGGKGYKMIRRKLEEGELPSNEDDDHGSDDMGAGGRIDALTNVIAEESLGEDDDETATSSSGSDSDEDDSLYIQNTLGVIRPLE</sequence>
<evidence type="ECO:0000256" key="1">
    <source>
        <dbReference type="ARBA" id="ARBA00022499"/>
    </source>
</evidence>
<feature type="compositionally biased region" description="Basic and acidic residues" evidence="14">
    <location>
        <begin position="299"/>
        <end position="312"/>
    </location>
</feature>
<dbReference type="InterPro" id="IPR057721">
    <property type="entry name" value="BCD1_alpha/beta"/>
</dbReference>
<dbReference type="EMBL" id="CAMGZC010000339">
    <property type="protein sequence ID" value="CAI0646545.1"/>
    <property type="molecule type" value="Genomic_DNA"/>
</dbReference>
<dbReference type="Gene3D" id="3.30.60.190">
    <property type="match status" value="1"/>
</dbReference>
<evidence type="ECO:0000256" key="13">
    <source>
        <dbReference type="PROSITE-ProRule" id="PRU00453"/>
    </source>
</evidence>
<evidence type="ECO:0000256" key="12">
    <source>
        <dbReference type="ARBA" id="ARBA00077531"/>
    </source>
</evidence>
<name>A0A9W4WET5_9PEZI</name>
<dbReference type="GO" id="GO:0000463">
    <property type="term" value="P:maturation of LSU-rRNA from tricistronic rRNA transcript (SSU-rRNA, 5.8S rRNA, LSU-rRNA)"/>
    <property type="evidence" value="ECO:0007669"/>
    <property type="project" value="TreeGrafter"/>
</dbReference>
<evidence type="ECO:0000256" key="3">
    <source>
        <dbReference type="ARBA" id="ARBA00022553"/>
    </source>
</evidence>
<dbReference type="Proteomes" id="UP001152533">
    <property type="component" value="Unassembled WGS sequence"/>
</dbReference>
<evidence type="ECO:0000313" key="17">
    <source>
        <dbReference type="Proteomes" id="UP001152533"/>
    </source>
</evidence>
<keyword evidence="5 13" id="KW-0863">Zinc-finger</keyword>
<feature type="region of interest" description="Disordered" evidence="14">
    <location>
        <begin position="475"/>
        <end position="545"/>
    </location>
</feature>
<feature type="region of interest" description="Disordered" evidence="14">
    <location>
        <begin position="438"/>
        <end position="462"/>
    </location>
</feature>
<gene>
    <name evidence="16" type="ORF">CGXH109_LOCUS56108</name>
</gene>
<dbReference type="GO" id="GO:0008270">
    <property type="term" value="F:zinc ion binding"/>
    <property type="evidence" value="ECO:0007669"/>
    <property type="project" value="UniProtKB-UniRule"/>
</dbReference>
<evidence type="ECO:0000256" key="7">
    <source>
        <dbReference type="ARBA" id="ARBA00022843"/>
    </source>
</evidence>
<dbReference type="InterPro" id="IPR007529">
    <property type="entry name" value="Znf_HIT"/>
</dbReference>
<dbReference type="GO" id="GO:0000492">
    <property type="term" value="P:box C/D snoRNP assembly"/>
    <property type="evidence" value="ECO:0007669"/>
    <property type="project" value="TreeGrafter"/>
</dbReference>
<keyword evidence="3" id="KW-0597">Phosphoprotein</keyword>
<keyword evidence="17" id="KW-1185">Reference proteome</keyword>
<dbReference type="GO" id="GO:0005634">
    <property type="term" value="C:nucleus"/>
    <property type="evidence" value="ECO:0007669"/>
    <property type="project" value="TreeGrafter"/>
</dbReference>
<evidence type="ECO:0000256" key="2">
    <source>
        <dbReference type="ARBA" id="ARBA00022517"/>
    </source>
</evidence>
<keyword evidence="7" id="KW-0832">Ubl conjugation</keyword>
<evidence type="ECO:0000256" key="9">
    <source>
        <dbReference type="ARBA" id="ARBA00049654"/>
    </source>
</evidence>
<dbReference type="GO" id="GO:0070761">
    <property type="term" value="C:pre-snoRNP complex"/>
    <property type="evidence" value="ECO:0007669"/>
    <property type="project" value="TreeGrafter"/>
</dbReference>
<keyword evidence="4" id="KW-0479">Metal-binding</keyword>
<dbReference type="PANTHER" id="PTHR13483:SF11">
    <property type="entry name" value="ZINC FINGER HIT DOMAIN-CONTAINING PROTEIN 3"/>
    <property type="match status" value="1"/>
</dbReference>
<dbReference type="PROSITE" id="PS51083">
    <property type="entry name" value="ZF_HIT"/>
    <property type="match status" value="1"/>
</dbReference>
<evidence type="ECO:0000256" key="4">
    <source>
        <dbReference type="ARBA" id="ARBA00022723"/>
    </source>
</evidence>
<keyword evidence="6" id="KW-0862">Zinc</keyword>
<comment type="subunit">
    <text evidence="10">Interacts with FBL, SNU13, NOP58, NUFIP1, RUVBL1, RUVBL2 and TAF9. Interacts (via HIT-type zinc finger) with the RUVBL1/RUVBL2 complex in the presence of ADP.</text>
</comment>
<dbReference type="GO" id="GO:0048254">
    <property type="term" value="P:snoRNA localization"/>
    <property type="evidence" value="ECO:0007669"/>
    <property type="project" value="TreeGrafter"/>
</dbReference>
<keyword evidence="1" id="KW-1017">Isopeptide bond</keyword>
<dbReference type="PANTHER" id="PTHR13483">
    <property type="entry name" value="BOX C_D SNORNA PROTEIN 1-RELATED"/>
    <property type="match status" value="1"/>
</dbReference>
<feature type="compositionally biased region" description="Acidic residues" evidence="14">
    <location>
        <begin position="477"/>
        <end position="488"/>
    </location>
</feature>
<evidence type="ECO:0000256" key="10">
    <source>
        <dbReference type="ARBA" id="ARBA00061949"/>
    </source>
</evidence>
<evidence type="ECO:0000256" key="6">
    <source>
        <dbReference type="ARBA" id="ARBA00022833"/>
    </source>
</evidence>
<protein>
    <recommendedName>
        <fullName evidence="11">Box C/D snoRNA protein 1</fullName>
    </recommendedName>
    <alternativeName>
        <fullName evidence="12">Zinc finger HIT domain-containing protein 6</fullName>
    </alternativeName>
</protein>
<dbReference type="InterPro" id="IPR051639">
    <property type="entry name" value="BCD1"/>
</dbReference>
<dbReference type="CDD" id="cd23023">
    <property type="entry name" value="zf-HIT_BCD1"/>
    <property type="match status" value="1"/>
</dbReference>
<dbReference type="AlphaFoldDB" id="A0A9W4WET5"/>
<evidence type="ECO:0000259" key="15">
    <source>
        <dbReference type="PROSITE" id="PS51083"/>
    </source>
</evidence>
<comment type="caution">
    <text evidence="16">The sequence shown here is derived from an EMBL/GenBank/DDBJ whole genome shotgun (WGS) entry which is preliminary data.</text>
</comment>
<evidence type="ECO:0000256" key="8">
    <source>
        <dbReference type="ARBA" id="ARBA00049598"/>
    </source>
</evidence>
<dbReference type="FunFam" id="3.30.60.190:FF:000001">
    <property type="entry name" value="box C/D snoRNA protein 1"/>
    <property type="match status" value="1"/>
</dbReference>
<feature type="non-terminal residue" evidence="16">
    <location>
        <position position="545"/>
    </location>
</feature>
<evidence type="ECO:0000313" key="16">
    <source>
        <dbReference type="EMBL" id="CAI0646545.1"/>
    </source>
</evidence>